<comment type="subcellular location">
    <subcellularLocation>
        <location evidence="1">Nucleus</location>
    </subcellularLocation>
</comment>
<keyword evidence="6" id="KW-1185">Reference proteome</keyword>
<dbReference type="OrthoDB" id="14833at2759"/>
<evidence type="ECO:0000256" key="1">
    <source>
        <dbReference type="ARBA" id="ARBA00004123"/>
    </source>
</evidence>
<dbReference type="Pfam" id="PF05063">
    <property type="entry name" value="MT-A70"/>
    <property type="match status" value="2"/>
</dbReference>
<feature type="region of interest" description="Disordered" evidence="4">
    <location>
        <begin position="334"/>
        <end position="362"/>
    </location>
</feature>
<organism evidence="5 6">
    <name type="scientific">Ustilago trichophora</name>
    <dbReference type="NCBI Taxonomy" id="86804"/>
    <lineage>
        <taxon>Eukaryota</taxon>
        <taxon>Fungi</taxon>
        <taxon>Dikarya</taxon>
        <taxon>Basidiomycota</taxon>
        <taxon>Ustilaginomycotina</taxon>
        <taxon>Ustilaginomycetes</taxon>
        <taxon>Ustilaginales</taxon>
        <taxon>Ustilaginaceae</taxon>
        <taxon>Ustilago</taxon>
    </lineage>
</organism>
<sequence>MAVEAPFARARDHPRWRTLVDLPNQAGNSLESRQQQQQRRHQLKQQFGLSTSTRDGEQLDQVAKGTTSTQDVKGKPKAAPGNSALGPNYSPQEHTLRNDYSQHFVDTGAGKLPGNAVRNPSSSSRFDEYPKLKRLVQLKDSLVTRVAHPPTYLQTDLRPSLEPFRDPSRSADQFHLGSLIPVKYDVVLIDPPLEAYEWEATPTASTSASPLDRKCTGAASTWTWEEIASLPVPQLAAKESFVFLWVGSGAGDGLERGREVLARWGYRRCEDIVCIRTNPQADPTATGSQQPSSSSAFTRSSQHCLMGIRGTVRRSTDARFVHCNIDTDVILWPGPIDEGGHHSTQGQDSSSEEPSRRLPDMVSKPPELYQIIENFCLGTRRLELFGRNRNLRRGWLTIGLEVGPGAPNWPTDDKVALPSTGMPVLEENGIDEHLQLHLEHLQHPRPYNKAEYDANFGVDRPGCDLRDRSNLVPYVEEIDQLRPKSPPPRGGNDTLARNGNARYRAQPQHTPNSGPYQHIQQGTVMPSGLSSNPALRNVQQPPHSEHPTMQAYGAMTPSALPIGLDYPLSNAHQMRAAPGGAGLSGLGAGGARTVSVPSGSDTLSGPQASVLKAKAIAEAAAAASAHASDNSPQS</sequence>
<reference evidence="5 6" key="1">
    <citation type="submission" date="2018-03" db="EMBL/GenBank/DDBJ databases">
        <authorList>
            <person name="Guldener U."/>
        </authorList>
    </citation>
    <scope>NUCLEOTIDE SEQUENCE [LARGE SCALE GENOMIC DNA]</scope>
    <source>
        <strain evidence="5 6">NBRC100155</strain>
    </source>
</reference>
<dbReference type="InterPro" id="IPR045123">
    <property type="entry name" value="METTL14-like"/>
</dbReference>
<dbReference type="InterPro" id="IPR007757">
    <property type="entry name" value="MT-A70-like"/>
</dbReference>
<evidence type="ECO:0000256" key="3">
    <source>
        <dbReference type="PROSITE-ProRule" id="PRU00489"/>
    </source>
</evidence>
<gene>
    <name evidence="5" type="ORF">UTRI_02863</name>
</gene>
<proteinExistence type="inferred from homology"/>
<dbReference type="PROSITE" id="PS51592">
    <property type="entry name" value="SAM_MTA70L_2"/>
    <property type="match status" value="1"/>
</dbReference>
<evidence type="ECO:0000313" key="5">
    <source>
        <dbReference type="EMBL" id="SPO32306.1"/>
    </source>
</evidence>
<keyword evidence="2" id="KW-0539">Nucleus</keyword>
<accession>A0A5C3ER87</accession>
<comment type="similarity">
    <text evidence="3">Belongs to the MT-A70-like family.</text>
</comment>
<dbReference type="EMBL" id="OOIN01000043">
    <property type="protein sequence ID" value="SPO32306.1"/>
    <property type="molecule type" value="Genomic_DNA"/>
</dbReference>
<feature type="region of interest" description="Disordered" evidence="4">
    <location>
        <begin position="478"/>
        <end position="550"/>
    </location>
</feature>
<dbReference type="GO" id="GO:0003729">
    <property type="term" value="F:mRNA binding"/>
    <property type="evidence" value="ECO:0007669"/>
    <property type="project" value="TreeGrafter"/>
</dbReference>
<feature type="region of interest" description="Disordered" evidence="4">
    <location>
        <begin position="1"/>
        <end position="95"/>
    </location>
</feature>
<dbReference type="PANTHER" id="PTHR13107:SF0">
    <property type="entry name" value="N6-ADENOSINE-METHYLTRANSFERASE NON-CATALYTIC SUBUNIT"/>
    <property type="match status" value="1"/>
</dbReference>
<name>A0A5C3ER87_9BASI</name>
<evidence type="ECO:0000256" key="2">
    <source>
        <dbReference type="ARBA" id="ARBA00023242"/>
    </source>
</evidence>
<dbReference type="GO" id="GO:0005634">
    <property type="term" value="C:nucleus"/>
    <property type="evidence" value="ECO:0007669"/>
    <property type="project" value="UniProtKB-SubCell"/>
</dbReference>
<protein>
    <submittedName>
        <fullName evidence="5">Related to KAR4 - transcription factor required for gene regulation in response to pheromones</fullName>
    </submittedName>
</protein>
<dbReference type="PANTHER" id="PTHR13107">
    <property type="entry name" value="N6-ADENOSINE-METHYLTRANSFERASE NON-CATALYTIC SUBUNIT"/>
    <property type="match status" value="1"/>
</dbReference>
<dbReference type="Proteomes" id="UP000324022">
    <property type="component" value="Unassembled WGS sequence"/>
</dbReference>
<feature type="compositionally biased region" description="Polar residues" evidence="4">
    <location>
        <begin position="507"/>
        <end position="542"/>
    </location>
</feature>
<feature type="region of interest" description="Disordered" evidence="4">
    <location>
        <begin position="279"/>
        <end position="298"/>
    </location>
</feature>
<dbReference type="PROSITE" id="PS51143">
    <property type="entry name" value="MT_A70"/>
    <property type="match status" value="1"/>
</dbReference>
<evidence type="ECO:0000313" key="6">
    <source>
        <dbReference type="Proteomes" id="UP000324022"/>
    </source>
</evidence>
<dbReference type="GO" id="GO:0036396">
    <property type="term" value="C:RNA N6-methyladenosine methyltransferase complex"/>
    <property type="evidence" value="ECO:0007669"/>
    <property type="project" value="TreeGrafter"/>
</dbReference>
<evidence type="ECO:0000256" key="4">
    <source>
        <dbReference type="SAM" id="MobiDB-lite"/>
    </source>
</evidence>
<dbReference type="AlphaFoldDB" id="A0A5C3ER87"/>